<evidence type="ECO:0000256" key="1">
    <source>
        <dbReference type="SAM" id="Phobius"/>
    </source>
</evidence>
<feature type="transmembrane region" description="Helical" evidence="1">
    <location>
        <begin position="36"/>
        <end position="56"/>
    </location>
</feature>
<reference evidence="2 3" key="1">
    <citation type="submission" date="2019-06" db="EMBL/GenBank/DDBJ databases">
        <title>Sequencing the genomes of 1000 actinobacteria strains.</title>
        <authorList>
            <person name="Klenk H.-P."/>
        </authorList>
    </citation>
    <scope>NUCLEOTIDE SEQUENCE [LARGE SCALE GENOMIC DNA]</scope>
    <source>
        <strain evidence="2 3">DSM 43186</strain>
    </source>
</reference>
<organism evidence="2 3">
    <name type="scientific">Thermopolyspora flexuosa</name>
    <dbReference type="NCBI Taxonomy" id="103836"/>
    <lineage>
        <taxon>Bacteria</taxon>
        <taxon>Bacillati</taxon>
        <taxon>Actinomycetota</taxon>
        <taxon>Actinomycetes</taxon>
        <taxon>Streptosporangiales</taxon>
        <taxon>Streptosporangiaceae</taxon>
        <taxon>Thermopolyspora</taxon>
    </lineage>
</organism>
<keyword evidence="1" id="KW-0472">Membrane</keyword>
<dbReference type="EMBL" id="VFPQ01000001">
    <property type="protein sequence ID" value="TQM77671.1"/>
    <property type="molecule type" value="Genomic_DNA"/>
</dbReference>
<name>A0A543J4C9_9ACTN</name>
<evidence type="ECO:0000313" key="2">
    <source>
        <dbReference type="EMBL" id="TQM77671.1"/>
    </source>
</evidence>
<dbReference type="OrthoDB" id="5191668at2"/>
<dbReference type="Proteomes" id="UP000319213">
    <property type="component" value="Unassembled WGS sequence"/>
</dbReference>
<accession>A0A543J4C9</accession>
<keyword evidence="1" id="KW-0812">Transmembrane</keyword>
<comment type="caution">
    <text evidence="2">The sequence shown here is derived from an EMBL/GenBank/DDBJ whole genome shotgun (WGS) entry which is preliminary data.</text>
</comment>
<keyword evidence="3" id="KW-1185">Reference proteome</keyword>
<dbReference type="RefSeq" id="WP_142261366.1">
    <property type="nucleotide sequence ID" value="NZ_BMPV01000002.1"/>
</dbReference>
<dbReference type="AlphaFoldDB" id="A0A543J4C9"/>
<keyword evidence="1" id="KW-1133">Transmembrane helix</keyword>
<protein>
    <submittedName>
        <fullName evidence="2">Uncharacterized protein</fullName>
    </submittedName>
</protein>
<feature type="transmembrane region" description="Helical" evidence="1">
    <location>
        <begin position="63"/>
        <end position="82"/>
    </location>
</feature>
<evidence type="ECO:0000313" key="3">
    <source>
        <dbReference type="Proteomes" id="UP000319213"/>
    </source>
</evidence>
<sequence>MFPAALTFRLARATAFAVVCLGLALGAHLFAGGTITWRGVGVGLAVGYAAAMPLSGRERTLRTIMPLLGAVQVVLHLLFSSWPAAAADGALVANLHDECTPTLGMLIAHAWAAGLTAVWLARGEAALWRLLRGLAVRLIRLLTGPSVPNFASPVPVRVDRERPRHQAPPRHVISWRGPPFLPAASAA</sequence>
<gene>
    <name evidence="2" type="ORF">FHX40_4442</name>
</gene>
<proteinExistence type="predicted"/>
<feature type="transmembrane region" description="Helical" evidence="1">
    <location>
        <begin position="102"/>
        <end position="121"/>
    </location>
</feature>